<feature type="compositionally biased region" description="Polar residues" evidence="7">
    <location>
        <begin position="184"/>
        <end position="198"/>
    </location>
</feature>
<dbReference type="PANTHER" id="PTHR46174:SF1">
    <property type="entry name" value="CXXC-TYPE ZINC FINGER PROTEIN 1"/>
    <property type="match status" value="1"/>
</dbReference>
<feature type="region of interest" description="Disordered" evidence="7">
    <location>
        <begin position="541"/>
        <end position="567"/>
    </location>
</feature>
<proteinExistence type="predicted"/>
<dbReference type="GO" id="GO:0045893">
    <property type="term" value="P:positive regulation of DNA-templated transcription"/>
    <property type="evidence" value="ECO:0007669"/>
    <property type="project" value="TreeGrafter"/>
</dbReference>
<protein>
    <recommendedName>
        <fullName evidence="8">PHD-type domain-containing protein</fullName>
    </recommendedName>
</protein>
<feature type="region of interest" description="Disordered" evidence="7">
    <location>
        <begin position="63"/>
        <end position="374"/>
    </location>
</feature>
<dbReference type="SUPFAM" id="SSF57903">
    <property type="entry name" value="FYVE/PHD zinc finger"/>
    <property type="match status" value="1"/>
</dbReference>
<keyword evidence="4" id="KW-0862">Zinc</keyword>
<dbReference type="GO" id="GO:0008270">
    <property type="term" value="F:zinc ion binding"/>
    <property type="evidence" value="ECO:0007669"/>
    <property type="project" value="UniProtKB-KW"/>
</dbReference>
<dbReference type="InterPro" id="IPR011011">
    <property type="entry name" value="Znf_FYVE_PHD"/>
</dbReference>
<organism evidence="9 10">
    <name type="scientific">Aaosphaeria arxii CBS 175.79</name>
    <dbReference type="NCBI Taxonomy" id="1450172"/>
    <lineage>
        <taxon>Eukaryota</taxon>
        <taxon>Fungi</taxon>
        <taxon>Dikarya</taxon>
        <taxon>Ascomycota</taxon>
        <taxon>Pezizomycotina</taxon>
        <taxon>Dothideomycetes</taxon>
        <taxon>Pleosporomycetidae</taxon>
        <taxon>Pleosporales</taxon>
        <taxon>Pleosporales incertae sedis</taxon>
        <taxon>Aaosphaeria</taxon>
    </lineage>
</organism>
<feature type="compositionally biased region" description="Polar residues" evidence="7">
    <location>
        <begin position="144"/>
        <end position="160"/>
    </location>
</feature>
<feature type="region of interest" description="Disordered" evidence="7">
    <location>
        <begin position="475"/>
        <end position="511"/>
    </location>
</feature>
<evidence type="ECO:0000259" key="8">
    <source>
        <dbReference type="PROSITE" id="PS50016"/>
    </source>
</evidence>
<dbReference type="RefSeq" id="XP_033388796.1">
    <property type="nucleotide sequence ID" value="XM_033526377.1"/>
</dbReference>
<feature type="compositionally biased region" description="Basic and acidic residues" evidence="7">
    <location>
        <begin position="172"/>
        <end position="183"/>
    </location>
</feature>
<keyword evidence="3 6" id="KW-0863">Zinc-finger</keyword>
<feature type="compositionally biased region" description="Basic and acidic residues" evidence="7">
    <location>
        <begin position="752"/>
        <end position="766"/>
    </location>
</feature>
<dbReference type="PROSITE" id="PS01359">
    <property type="entry name" value="ZF_PHD_1"/>
    <property type="match status" value="1"/>
</dbReference>
<dbReference type="InterPro" id="IPR037869">
    <property type="entry name" value="Spp1/CFP1"/>
</dbReference>
<reference evidence="9" key="1">
    <citation type="journal article" date="2020" name="Stud. Mycol.">
        <title>101 Dothideomycetes genomes: a test case for predicting lifestyles and emergence of pathogens.</title>
        <authorList>
            <person name="Haridas S."/>
            <person name="Albert R."/>
            <person name="Binder M."/>
            <person name="Bloem J."/>
            <person name="Labutti K."/>
            <person name="Salamov A."/>
            <person name="Andreopoulos B."/>
            <person name="Baker S."/>
            <person name="Barry K."/>
            <person name="Bills G."/>
            <person name="Bluhm B."/>
            <person name="Cannon C."/>
            <person name="Castanera R."/>
            <person name="Culley D."/>
            <person name="Daum C."/>
            <person name="Ezra D."/>
            <person name="Gonzalez J."/>
            <person name="Henrissat B."/>
            <person name="Kuo A."/>
            <person name="Liang C."/>
            <person name="Lipzen A."/>
            <person name="Lutzoni F."/>
            <person name="Magnuson J."/>
            <person name="Mondo S."/>
            <person name="Nolan M."/>
            <person name="Ohm R."/>
            <person name="Pangilinan J."/>
            <person name="Park H.-J."/>
            <person name="Ramirez L."/>
            <person name="Alfaro M."/>
            <person name="Sun H."/>
            <person name="Tritt A."/>
            <person name="Yoshinaga Y."/>
            <person name="Zwiers L.-H."/>
            <person name="Turgeon B."/>
            <person name="Goodwin S."/>
            <person name="Spatafora J."/>
            <person name="Crous P."/>
            <person name="Grigoriev I."/>
        </authorList>
    </citation>
    <scope>NUCLEOTIDE SEQUENCE</scope>
    <source>
        <strain evidence="9">CBS 175.79</strain>
    </source>
</reference>
<gene>
    <name evidence="9" type="ORF">BU24DRAFT_416144</name>
</gene>
<keyword evidence="10" id="KW-1185">Reference proteome</keyword>
<sequence>MTSIDALLNHEPSAAAAAAATEADQQRRESYSSDSNFDPVTTKATTYEAADALTALATLGSGQSYAPTRELPSPTVFSHAPRRTSSFSSHHAPVEPSPPIDQPATNSPTLEHYHHGSNSPEQQRRQSLLHRSSSPAPILAPLQNLGTRTHQDSAQTTTSYRDGISQVVSPPPKRDATQNHEADSMNNSSHPGSANALSHTHDSDGKLPSPLPVIKSEPAGTPRESTPSAGIIASSEGHHSVTTENVDAETRKAIEALKQNDLGLRTKRTASVTDSVTSPDPKPASAPAPSKKRPAPGTSAIKKKGTAATKKPTSKRRKLDSEADRAPRSSTPSARATKSKGGRKGSQAGTPVGSSPAPDNASQADASDDEGESSEDTSLYCICRKPDNHRWMIGCDGGCDDWFHGSCVDMVQADEELVDKFICPNCEDNGRGQTTWKPMCRREGCRKPARLYKGRESKYCSDECGTLFMQEQLQRTAGAKKSSKKSKKKAGREGDDHGQATDEDEEPTPLGGVLRAKDLKALVVASNSIDDFKRLGSGVLSPPQTAPPSQTAFDSASNGATIEPTPELPFTSSEIARLKALYTEKADLQMKLEALKDREKFVSMVREQAGHLAEREKIKPKEFCGYDSRLSWSDTEFLAWRNTKLGRAVFKFNTLSPTEEQISEANVTADGDTVMNGTTNGLVKEVVCTKKRCPKHPQWQKLNIQDARFEEVEAVEAIKECEKEERSVRERARRRGQKDAVAADLVGSGGDASKEERNRDGWVEAV</sequence>
<evidence type="ECO:0000313" key="9">
    <source>
        <dbReference type="EMBL" id="KAF2020457.1"/>
    </source>
</evidence>
<dbReference type="InterPro" id="IPR019787">
    <property type="entry name" value="Znf_PHD-finger"/>
</dbReference>
<feature type="compositionally biased region" description="Low complexity" evidence="7">
    <location>
        <begin position="287"/>
        <end position="311"/>
    </location>
</feature>
<dbReference type="GeneID" id="54283774"/>
<evidence type="ECO:0000256" key="5">
    <source>
        <dbReference type="ARBA" id="ARBA00023242"/>
    </source>
</evidence>
<evidence type="ECO:0000256" key="7">
    <source>
        <dbReference type="SAM" id="MobiDB-lite"/>
    </source>
</evidence>
<evidence type="ECO:0000256" key="3">
    <source>
        <dbReference type="ARBA" id="ARBA00022771"/>
    </source>
</evidence>
<dbReference type="PANTHER" id="PTHR46174">
    <property type="entry name" value="CXXC-TYPE ZINC FINGER PROTEIN 1"/>
    <property type="match status" value="1"/>
</dbReference>
<feature type="region of interest" description="Disordered" evidence="7">
    <location>
        <begin position="726"/>
        <end position="766"/>
    </location>
</feature>
<evidence type="ECO:0000256" key="2">
    <source>
        <dbReference type="ARBA" id="ARBA00022723"/>
    </source>
</evidence>
<dbReference type="OrthoDB" id="436852at2759"/>
<dbReference type="Pfam" id="PF00628">
    <property type="entry name" value="PHD"/>
    <property type="match status" value="1"/>
</dbReference>
<comment type="subcellular location">
    <subcellularLocation>
        <location evidence="1">Nucleus</location>
    </subcellularLocation>
</comment>
<keyword evidence="2" id="KW-0479">Metal-binding</keyword>
<dbReference type="CDD" id="cd16039">
    <property type="entry name" value="PHD_SPP1"/>
    <property type="match status" value="1"/>
</dbReference>
<keyword evidence="5" id="KW-0539">Nucleus</keyword>
<dbReference type="EMBL" id="ML978066">
    <property type="protein sequence ID" value="KAF2020457.1"/>
    <property type="molecule type" value="Genomic_DNA"/>
</dbReference>
<dbReference type="SMART" id="SM00249">
    <property type="entry name" value="PHD"/>
    <property type="match status" value="1"/>
</dbReference>
<feature type="compositionally biased region" description="Basic and acidic residues" evidence="7">
    <location>
        <begin position="491"/>
        <end position="500"/>
    </location>
</feature>
<evidence type="ECO:0000256" key="4">
    <source>
        <dbReference type="ARBA" id="ARBA00022833"/>
    </source>
</evidence>
<evidence type="ECO:0000256" key="1">
    <source>
        <dbReference type="ARBA" id="ARBA00004123"/>
    </source>
</evidence>
<feature type="compositionally biased region" description="Low complexity" evidence="7">
    <location>
        <begin position="125"/>
        <end position="134"/>
    </location>
</feature>
<dbReference type="InterPro" id="IPR013083">
    <property type="entry name" value="Znf_RING/FYVE/PHD"/>
</dbReference>
<accession>A0A6A5Y5Z3</accession>
<dbReference type="InterPro" id="IPR001965">
    <property type="entry name" value="Znf_PHD"/>
</dbReference>
<dbReference type="PROSITE" id="PS50016">
    <property type="entry name" value="ZF_PHD_2"/>
    <property type="match status" value="1"/>
</dbReference>
<evidence type="ECO:0000256" key="6">
    <source>
        <dbReference type="PROSITE-ProRule" id="PRU00146"/>
    </source>
</evidence>
<dbReference type="AlphaFoldDB" id="A0A6A5Y5Z3"/>
<dbReference type="GO" id="GO:0048188">
    <property type="term" value="C:Set1C/COMPASS complex"/>
    <property type="evidence" value="ECO:0007669"/>
    <property type="project" value="InterPro"/>
</dbReference>
<dbReference type="InterPro" id="IPR019786">
    <property type="entry name" value="Zinc_finger_PHD-type_CS"/>
</dbReference>
<feature type="compositionally biased region" description="Polar residues" evidence="7">
    <location>
        <begin position="547"/>
        <end position="560"/>
    </location>
</feature>
<feature type="compositionally biased region" description="Basic residues" evidence="7">
    <location>
        <begin position="481"/>
        <end position="490"/>
    </location>
</feature>
<feature type="region of interest" description="Disordered" evidence="7">
    <location>
        <begin position="1"/>
        <end position="40"/>
    </location>
</feature>
<dbReference type="Gene3D" id="3.30.40.10">
    <property type="entry name" value="Zinc/RING finger domain, C3HC4 (zinc finger)"/>
    <property type="match status" value="1"/>
</dbReference>
<name>A0A6A5Y5Z3_9PLEO</name>
<dbReference type="Proteomes" id="UP000799778">
    <property type="component" value="Unassembled WGS sequence"/>
</dbReference>
<feature type="domain" description="PHD-type" evidence="8">
    <location>
        <begin position="378"/>
        <end position="429"/>
    </location>
</feature>
<evidence type="ECO:0000313" key="10">
    <source>
        <dbReference type="Proteomes" id="UP000799778"/>
    </source>
</evidence>